<dbReference type="AlphaFoldDB" id="A0A804PC09"/>
<dbReference type="Proteomes" id="UP000007305">
    <property type="component" value="Chromosome 5"/>
</dbReference>
<proteinExistence type="predicted"/>
<organism evidence="2 3">
    <name type="scientific">Zea mays</name>
    <name type="common">Maize</name>
    <dbReference type="NCBI Taxonomy" id="4577"/>
    <lineage>
        <taxon>Eukaryota</taxon>
        <taxon>Viridiplantae</taxon>
        <taxon>Streptophyta</taxon>
        <taxon>Embryophyta</taxon>
        <taxon>Tracheophyta</taxon>
        <taxon>Spermatophyta</taxon>
        <taxon>Magnoliopsida</taxon>
        <taxon>Liliopsida</taxon>
        <taxon>Poales</taxon>
        <taxon>Poaceae</taxon>
        <taxon>PACMAD clade</taxon>
        <taxon>Panicoideae</taxon>
        <taxon>Andropogonodae</taxon>
        <taxon>Andropogoneae</taxon>
        <taxon>Tripsacinae</taxon>
        <taxon>Zea</taxon>
    </lineage>
</organism>
<evidence type="ECO:0000256" key="1">
    <source>
        <dbReference type="SAM" id="MobiDB-lite"/>
    </source>
</evidence>
<name>A0A804PC09_MAIZE</name>
<accession>A0A804PC09</accession>
<feature type="region of interest" description="Disordered" evidence="1">
    <location>
        <begin position="110"/>
        <end position="130"/>
    </location>
</feature>
<dbReference type="InParanoid" id="A0A804PC09"/>
<dbReference type="GO" id="GO:0008017">
    <property type="term" value="F:microtubule binding"/>
    <property type="evidence" value="ECO:0000318"/>
    <property type="project" value="GO_Central"/>
</dbReference>
<dbReference type="EnsemblPlants" id="Zm00001eb224330_T001">
    <property type="protein sequence ID" value="Zm00001eb224330_P001"/>
    <property type="gene ID" value="Zm00001eb224330"/>
</dbReference>
<dbReference type="PANTHER" id="PTHR31355">
    <property type="entry name" value="MICROTUBULE-ASSOCIATED PROTEIN TORTIFOLIA1"/>
    <property type="match status" value="1"/>
</dbReference>
<dbReference type="PANTHER" id="PTHR31355:SF29">
    <property type="entry name" value="OS02G0739900 PROTEIN"/>
    <property type="match status" value="1"/>
</dbReference>
<keyword evidence="3" id="KW-1185">Reference proteome</keyword>
<dbReference type="InterPro" id="IPR033337">
    <property type="entry name" value="TORTIFOLIA1/SINE1-2"/>
</dbReference>
<feature type="compositionally biased region" description="Polar residues" evidence="1">
    <location>
        <begin position="110"/>
        <end position="123"/>
    </location>
</feature>
<dbReference type="GO" id="GO:0005874">
    <property type="term" value="C:microtubule"/>
    <property type="evidence" value="ECO:0007669"/>
    <property type="project" value="InterPro"/>
</dbReference>
<protein>
    <submittedName>
        <fullName evidence="2">Uncharacterized protein</fullName>
    </submittedName>
</protein>
<evidence type="ECO:0000313" key="3">
    <source>
        <dbReference type="Proteomes" id="UP000007305"/>
    </source>
</evidence>
<reference evidence="2" key="2">
    <citation type="submission" date="2019-07" db="EMBL/GenBank/DDBJ databases">
        <authorList>
            <person name="Seetharam A."/>
            <person name="Woodhouse M."/>
            <person name="Cannon E."/>
        </authorList>
    </citation>
    <scope>NUCLEOTIDE SEQUENCE [LARGE SCALE GENOMIC DNA]</scope>
    <source>
        <strain evidence="2">cv. B73</strain>
    </source>
</reference>
<sequence>MPSDTDIGPRAHGSSHDLQILLRHLLRGQKVKVVRESMNRMIEAWKEIPGAEEDECSSALPPASQSQQRSSLIVQVMGDIQLLRWAQTQFLQASATRKSILFVSRSSPPDVSTSVTKTNSPLSIRNKKLSPPSYHKVRQANNCDYKVDIVVSLDATPIKVVTEEKLLKGRNVRDRLESRRTLFKGSEDRSAKLAAHKAGSRVVPYEGGVYCVVAKESVNYQSVEIERDSPASSSSGLGSGSSSSSGTVFPVWASTTNGNKKLDLAHREDMKEEHCPIILFFEDHVSSMNMPAWCHQQLPC</sequence>
<reference evidence="2" key="3">
    <citation type="submission" date="2021-05" db="UniProtKB">
        <authorList>
            <consortium name="EnsemblPlants"/>
        </authorList>
    </citation>
    <scope>IDENTIFICATION</scope>
    <source>
        <strain evidence="2">cv. B73</strain>
    </source>
</reference>
<reference evidence="3" key="1">
    <citation type="journal article" date="2009" name="Science">
        <title>The B73 maize genome: complexity, diversity, and dynamics.</title>
        <authorList>
            <person name="Schnable P.S."/>
            <person name="Ware D."/>
            <person name="Fulton R.S."/>
            <person name="Stein J.C."/>
            <person name="Wei F."/>
            <person name="Pasternak S."/>
            <person name="Liang C."/>
            <person name="Zhang J."/>
            <person name="Fulton L."/>
            <person name="Graves T.A."/>
            <person name="Minx P."/>
            <person name="Reily A.D."/>
            <person name="Courtney L."/>
            <person name="Kruchowski S.S."/>
            <person name="Tomlinson C."/>
            <person name="Strong C."/>
            <person name="Delehaunty K."/>
            <person name="Fronick C."/>
            <person name="Courtney B."/>
            <person name="Rock S.M."/>
            <person name="Belter E."/>
            <person name="Du F."/>
            <person name="Kim K."/>
            <person name="Abbott R.M."/>
            <person name="Cotton M."/>
            <person name="Levy A."/>
            <person name="Marchetto P."/>
            <person name="Ochoa K."/>
            <person name="Jackson S.M."/>
            <person name="Gillam B."/>
            <person name="Chen W."/>
            <person name="Yan L."/>
            <person name="Higginbotham J."/>
            <person name="Cardenas M."/>
            <person name="Waligorski J."/>
            <person name="Applebaum E."/>
            <person name="Phelps L."/>
            <person name="Falcone J."/>
            <person name="Kanchi K."/>
            <person name="Thane T."/>
            <person name="Scimone A."/>
            <person name="Thane N."/>
            <person name="Henke J."/>
            <person name="Wang T."/>
            <person name="Ruppert J."/>
            <person name="Shah N."/>
            <person name="Rotter K."/>
            <person name="Hodges J."/>
            <person name="Ingenthron E."/>
            <person name="Cordes M."/>
            <person name="Kohlberg S."/>
            <person name="Sgro J."/>
            <person name="Delgado B."/>
            <person name="Mead K."/>
            <person name="Chinwalla A."/>
            <person name="Leonard S."/>
            <person name="Crouse K."/>
            <person name="Collura K."/>
            <person name="Kudrna D."/>
            <person name="Currie J."/>
            <person name="He R."/>
            <person name="Angelova A."/>
            <person name="Rajasekar S."/>
            <person name="Mueller T."/>
            <person name="Lomeli R."/>
            <person name="Scara G."/>
            <person name="Ko A."/>
            <person name="Delaney K."/>
            <person name="Wissotski M."/>
            <person name="Lopez G."/>
            <person name="Campos D."/>
            <person name="Braidotti M."/>
            <person name="Ashley E."/>
            <person name="Golser W."/>
            <person name="Kim H."/>
            <person name="Lee S."/>
            <person name="Lin J."/>
            <person name="Dujmic Z."/>
            <person name="Kim W."/>
            <person name="Talag J."/>
            <person name="Zuccolo A."/>
            <person name="Fan C."/>
            <person name="Sebastian A."/>
            <person name="Kramer M."/>
            <person name="Spiegel L."/>
            <person name="Nascimento L."/>
            <person name="Zutavern T."/>
            <person name="Miller B."/>
            <person name="Ambroise C."/>
            <person name="Muller S."/>
            <person name="Spooner W."/>
            <person name="Narechania A."/>
            <person name="Ren L."/>
            <person name="Wei S."/>
            <person name="Kumari S."/>
            <person name="Faga B."/>
            <person name="Levy M.J."/>
            <person name="McMahan L."/>
            <person name="Van Buren P."/>
            <person name="Vaughn M.W."/>
            <person name="Ying K."/>
            <person name="Yeh C.-T."/>
            <person name="Emrich S.J."/>
            <person name="Jia Y."/>
            <person name="Kalyanaraman A."/>
            <person name="Hsia A.-P."/>
            <person name="Barbazuk W.B."/>
            <person name="Baucom R.S."/>
            <person name="Brutnell T.P."/>
            <person name="Carpita N.C."/>
            <person name="Chaparro C."/>
            <person name="Chia J.-M."/>
            <person name="Deragon J.-M."/>
            <person name="Estill J.C."/>
            <person name="Fu Y."/>
            <person name="Jeddeloh J.A."/>
            <person name="Han Y."/>
            <person name="Lee H."/>
            <person name="Li P."/>
            <person name="Lisch D.R."/>
            <person name="Liu S."/>
            <person name="Liu Z."/>
            <person name="Nagel D.H."/>
            <person name="McCann M.C."/>
            <person name="SanMiguel P."/>
            <person name="Myers A.M."/>
            <person name="Nettleton D."/>
            <person name="Nguyen J."/>
            <person name="Penning B.W."/>
            <person name="Ponnala L."/>
            <person name="Schneider K.L."/>
            <person name="Schwartz D.C."/>
            <person name="Sharma A."/>
            <person name="Soderlund C."/>
            <person name="Springer N.M."/>
            <person name="Sun Q."/>
            <person name="Wang H."/>
            <person name="Waterman M."/>
            <person name="Westerman R."/>
            <person name="Wolfgruber T.K."/>
            <person name="Yang L."/>
            <person name="Yu Y."/>
            <person name="Zhang L."/>
            <person name="Zhou S."/>
            <person name="Zhu Q."/>
            <person name="Bennetzen J.L."/>
            <person name="Dawe R.K."/>
            <person name="Jiang J."/>
            <person name="Jiang N."/>
            <person name="Presting G.G."/>
            <person name="Wessler S.R."/>
            <person name="Aluru S."/>
            <person name="Martienssen R.A."/>
            <person name="Clifton S.W."/>
            <person name="McCombie W.R."/>
            <person name="Wing R.A."/>
            <person name="Wilson R.K."/>
        </authorList>
    </citation>
    <scope>NUCLEOTIDE SEQUENCE [LARGE SCALE GENOMIC DNA]</scope>
    <source>
        <strain evidence="3">cv. B73</strain>
    </source>
</reference>
<evidence type="ECO:0000313" key="2">
    <source>
        <dbReference type="EnsemblPlants" id="Zm00001eb224330_P001"/>
    </source>
</evidence>
<dbReference type="Gramene" id="Zm00001eb224330_T001">
    <property type="protein sequence ID" value="Zm00001eb224330_P001"/>
    <property type="gene ID" value="Zm00001eb224330"/>
</dbReference>